<dbReference type="AlphaFoldDB" id="A0ABD5MD40"/>
<evidence type="ECO:0000313" key="2">
    <source>
        <dbReference type="EMBL" id="MFA1611496.1"/>
    </source>
</evidence>
<dbReference type="SUPFAM" id="SSF109604">
    <property type="entry name" value="HD-domain/PDEase-like"/>
    <property type="match status" value="1"/>
</dbReference>
<dbReference type="Pfam" id="PF01966">
    <property type="entry name" value="HD"/>
    <property type="match status" value="1"/>
</dbReference>
<evidence type="ECO:0000259" key="1">
    <source>
        <dbReference type="Pfam" id="PF01966"/>
    </source>
</evidence>
<evidence type="ECO:0000313" key="3">
    <source>
        <dbReference type="Proteomes" id="UP001570511"/>
    </source>
</evidence>
<dbReference type="CDD" id="cd00077">
    <property type="entry name" value="HDc"/>
    <property type="match status" value="1"/>
</dbReference>
<sequence>MTEDAVRAAFPELDAIEDPDLRAGVVDAWATAMAENGVSDLASVPWLPPTQRELSLDGEYLVDHVRDVAAGAIGLAETLLDRRGDALAIDTDVLVAGALVHDVSKLAEFDGMDDTAVYDLLGHPYYGVHVVARSGLPVELAHIVLSHTSRTAVEPATIEAEIIRRVDEVAASAIRWRATDDLRTV</sequence>
<organism evidence="2 3">
    <name type="scientific">Halobellus rubicundus</name>
    <dbReference type="NCBI Taxonomy" id="2996466"/>
    <lineage>
        <taxon>Archaea</taxon>
        <taxon>Methanobacteriati</taxon>
        <taxon>Methanobacteriota</taxon>
        <taxon>Stenosarchaea group</taxon>
        <taxon>Halobacteria</taxon>
        <taxon>Halobacteriales</taxon>
        <taxon>Haloferacaceae</taxon>
        <taxon>Halobellus</taxon>
    </lineage>
</organism>
<protein>
    <submittedName>
        <fullName evidence="2">HD domain-containing protein</fullName>
    </submittedName>
</protein>
<feature type="domain" description="HD" evidence="1">
    <location>
        <begin position="62"/>
        <end position="171"/>
    </location>
</feature>
<dbReference type="InterPro" id="IPR003607">
    <property type="entry name" value="HD/PDEase_dom"/>
</dbReference>
<keyword evidence="3" id="KW-1185">Reference proteome</keyword>
<dbReference type="EMBL" id="JBGNYA010000001">
    <property type="protein sequence ID" value="MFA1611496.1"/>
    <property type="molecule type" value="Genomic_DNA"/>
</dbReference>
<dbReference type="RefSeq" id="WP_372389789.1">
    <property type="nucleotide sequence ID" value="NZ_JBGNYA010000001.1"/>
</dbReference>
<gene>
    <name evidence="2" type="ORF">OS889_10845</name>
</gene>
<comment type="caution">
    <text evidence="2">The sequence shown here is derived from an EMBL/GenBank/DDBJ whole genome shotgun (WGS) entry which is preliminary data.</text>
</comment>
<dbReference type="InterPro" id="IPR006674">
    <property type="entry name" value="HD_domain"/>
</dbReference>
<dbReference type="Gene3D" id="1.10.3210.10">
    <property type="entry name" value="Hypothetical protein af1432"/>
    <property type="match status" value="1"/>
</dbReference>
<reference evidence="2 3" key="1">
    <citation type="submission" date="2024-08" db="EMBL/GenBank/DDBJ databases">
        <title>Halobellus sp. MBLA0158 whole genome sequence.</title>
        <authorList>
            <person name="Hwang C.Y."/>
            <person name="Cho E.-S."/>
            <person name="Seo M.-J."/>
        </authorList>
    </citation>
    <scope>NUCLEOTIDE SEQUENCE [LARGE SCALE GENOMIC DNA]</scope>
    <source>
        <strain evidence="2 3">MBLA0158</strain>
    </source>
</reference>
<name>A0ABD5MD40_9EURY</name>
<accession>A0ABD5MD40</accession>
<proteinExistence type="predicted"/>
<dbReference type="Proteomes" id="UP001570511">
    <property type="component" value="Unassembled WGS sequence"/>
</dbReference>